<comment type="catalytic activity">
    <reaction evidence="4 12">
        <text>N-acetyl-D-muramate 6-phosphate + H2O = N-acetyl-D-glucosamine 6-phosphate + (R)-lactate</text>
        <dbReference type="Rhea" id="RHEA:26410"/>
        <dbReference type="ChEBI" id="CHEBI:15377"/>
        <dbReference type="ChEBI" id="CHEBI:16004"/>
        <dbReference type="ChEBI" id="CHEBI:57513"/>
        <dbReference type="ChEBI" id="CHEBI:58722"/>
        <dbReference type="EC" id="4.2.1.126"/>
    </reaction>
</comment>
<evidence type="ECO:0000313" key="14">
    <source>
        <dbReference type="EMBL" id="PKZ17654.1"/>
    </source>
</evidence>
<comment type="function">
    <text evidence="12">Specifically catalyzes the cleavage of the D-lactyl ether substituent of MurNAc 6-phosphate, producing GlcNAc 6-phosphate and D-lactate.</text>
</comment>
<dbReference type="GO" id="GO:0016835">
    <property type="term" value="F:carbon-oxygen lyase activity"/>
    <property type="evidence" value="ECO:0007669"/>
    <property type="project" value="UniProtKB-UniRule"/>
</dbReference>
<evidence type="ECO:0000256" key="6">
    <source>
        <dbReference type="ARBA" id="ARBA00060672"/>
    </source>
</evidence>
<dbReference type="PANTHER" id="PTHR10088">
    <property type="entry name" value="GLUCOKINASE REGULATORY PROTEIN"/>
    <property type="match status" value="1"/>
</dbReference>
<evidence type="ECO:0000256" key="4">
    <source>
        <dbReference type="ARBA" id="ARBA00051747"/>
    </source>
</evidence>
<dbReference type="GO" id="GO:0046348">
    <property type="term" value="P:amino sugar catabolic process"/>
    <property type="evidence" value="ECO:0007669"/>
    <property type="project" value="InterPro"/>
</dbReference>
<evidence type="ECO:0000256" key="9">
    <source>
        <dbReference type="ARBA" id="ARBA00070061"/>
    </source>
</evidence>
<dbReference type="AlphaFoldDB" id="A0A2I1MBZ0"/>
<evidence type="ECO:0000256" key="12">
    <source>
        <dbReference type="HAMAP-Rule" id="MF_00068"/>
    </source>
</evidence>
<gene>
    <name evidence="12 14" type="primary">murQ</name>
    <name evidence="14" type="ORF">CYJ34_01245</name>
</gene>
<reference evidence="14 15" key="1">
    <citation type="submission" date="2017-12" db="EMBL/GenBank/DDBJ databases">
        <title>Phylogenetic diversity of female urinary microbiome.</title>
        <authorList>
            <person name="Thomas-White K."/>
            <person name="Wolfe A.J."/>
        </authorList>
    </citation>
    <scope>NUCLEOTIDE SEQUENCE [LARGE SCALE GENOMIC DNA]</scope>
    <source>
        <strain evidence="14 15">UMB0119</strain>
    </source>
</reference>
<dbReference type="GO" id="GO:0097173">
    <property type="term" value="P:N-acetylmuramic acid catabolic process"/>
    <property type="evidence" value="ECO:0007669"/>
    <property type="project" value="UniProtKB-UniPathway"/>
</dbReference>
<dbReference type="InterPro" id="IPR005486">
    <property type="entry name" value="Glucokinase_regulatory_CS"/>
</dbReference>
<dbReference type="HAMAP" id="MF_00068">
    <property type="entry name" value="MurQ"/>
    <property type="match status" value="1"/>
</dbReference>
<feature type="domain" description="SIS" evidence="13">
    <location>
        <begin position="51"/>
        <end position="214"/>
    </location>
</feature>
<dbReference type="NCBIfam" id="NF003915">
    <property type="entry name" value="PRK05441.1"/>
    <property type="match status" value="1"/>
</dbReference>
<dbReference type="Gene3D" id="1.10.8.1080">
    <property type="match status" value="1"/>
</dbReference>
<keyword evidence="15" id="KW-1185">Reference proteome</keyword>
<dbReference type="GO" id="GO:0016803">
    <property type="term" value="F:ether hydrolase activity"/>
    <property type="evidence" value="ECO:0007669"/>
    <property type="project" value="TreeGrafter"/>
</dbReference>
<accession>A0A2I1MBZ0</accession>
<comment type="caution">
    <text evidence="14">The sequence shown here is derived from an EMBL/GenBank/DDBJ whole genome shotgun (WGS) entry which is preliminary data.</text>
</comment>
<protein>
    <recommendedName>
        <fullName evidence="9 12">N-acetylmuramic acid 6-phosphate etherase</fullName>
        <shortName evidence="12">MurNAc-6-P etherase</shortName>
        <ecNumber evidence="8 12">4.2.1.126</ecNumber>
    </recommendedName>
    <alternativeName>
        <fullName evidence="11 12">N-acetylmuramic acid 6-phosphate hydrolase</fullName>
    </alternativeName>
    <alternativeName>
        <fullName evidence="10 12">N-acetylmuramic acid 6-phosphate lyase</fullName>
    </alternativeName>
</protein>
<dbReference type="NCBIfam" id="TIGR00274">
    <property type="entry name" value="N-acetylmuramic acid 6-phosphate etherase"/>
    <property type="match status" value="1"/>
</dbReference>
<dbReference type="Gene3D" id="3.40.50.10490">
    <property type="entry name" value="Glucose-6-phosphate isomerase like protein, domain 1"/>
    <property type="match status" value="1"/>
</dbReference>
<evidence type="ECO:0000256" key="1">
    <source>
        <dbReference type="ARBA" id="ARBA00011738"/>
    </source>
</evidence>
<comment type="miscellaneous">
    <text evidence="12">A lyase-type mechanism (elimination/hydration) is suggested for the cleavage of the lactyl ether bond of MurNAc 6-phosphate, with the formation of an alpha,beta-unsaturated aldehyde intermediate with (E)-stereochemistry, followed by the syn addition of water to give product.</text>
</comment>
<dbReference type="PROSITE" id="PS51464">
    <property type="entry name" value="SIS"/>
    <property type="match status" value="1"/>
</dbReference>
<dbReference type="SUPFAM" id="SSF53697">
    <property type="entry name" value="SIS domain"/>
    <property type="match status" value="1"/>
</dbReference>
<dbReference type="GO" id="GO:0097367">
    <property type="term" value="F:carbohydrate derivative binding"/>
    <property type="evidence" value="ECO:0007669"/>
    <property type="project" value="InterPro"/>
</dbReference>
<comment type="pathway">
    <text evidence="6">Cell wall biogenesis.</text>
</comment>
<evidence type="ECO:0000256" key="5">
    <source>
        <dbReference type="ARBA" id="ARBA00060595"/>
    </source>
</evidence>
<evidence type="ECO:0000259" key="13">
    <source>
        <dbReference type="PROSITE" id="PS51464"/>
    </source>
</evidence>
<sequence length="291" mass="31627">MSSTEDRNPNSYDLDLKSTREILDIINGEDQKIVIKVNEAMDQIEVLVDEVIKTFNNAGRLFYLGAGTSGRLGVLDASETVPTFSVDPKMVTGLIAGGDNALRNPIENAEDSKDAAKIDLQKENLTENDFVIGIAASGRTPYAIGAIEYAKEIGAKTGSIACNKEAKISSYADFPIEIETGAEVLSGSTRMKAGTATKLVLNMITTTAMIKIGKVYDNLMVDVKPTNEKLVDRATKIISEISGCDYEKSNELLKDANNNVKLAIIMATKDVDYEKASEILEKNKGFIREDL</sequence>
<proteinExistence type="inferred from homology"/>
<dbReference type="NCBIfam" id="NF009222">
    <property type="entry name" value="PRK12570.1"/>
    <property type="match status" value="1"/>
</dbReference>
<dbReference type="PROSITE" id="PS01272">
    <property type="entry name" value="GCKR"/>
    <property type="match status" value="1"/>
</dbReference>
<evidence type="ECO:0000256" key="8">
    <source>
        <dbReference type="ARBA" id="ARBA00067056"/>
    </source>
</evidence>
<feature type="active site" evidence="12">
    <location>
        <position position="110"/>
    </location>
</feature>
<comment type="pathway">
    <text evidence="5">Amino-sugar metabolism; 1,6-anhydro-N-acetylmuramate degradation.</text>
</comment>
<evidence type="ECO:0000256" key="10">
    <source>
        <dbReference type="ARBA" id="ARBA00077905"/>
    </source>
</evidence>
<dbReference type="InterPro" id="IPR040190">
    <property type="entry name" value="MURQ/GCKR"/>
</dbReference>
<comment type="subunit">
    <text evidence="1 12">Homodimer.</text>
</comment>
<evidence type="ECO:0000256" key="7">
    <source>
        <dbReference type="ARBA" id="ARBA00061234"/>
    </source>
</evidence>
<evidence type="ECO:0000313" key="15">
    <source>
        <dbReference type="Proteomes" id="UP000234335"/>
    </source>
</evidence>
<dbReference type="InterPro" id="IPR005488">
    <property type="entry name" value="Etherase_MurQ"/>
</dbReference>
<dbReference type="PANTHER" id="PTHR10088:SF4">
    <property type="entry name" value="GLUCOKINASE REGULATORY PROTEIN"/>
    <property type="match status" value="1"/>
</dbReference>
<dbReference type="UniPathway" id="UPA00342"/>
<dbReference type="CDD" id="cd05007">
    <property type="entry name" value="SIS_Etherase"/>
    <property type="match status" value="1"/>
</dbReference>
<keyword evidence="3 12" id="KW-0119">Carbohydrate metabolism</keyword>
<dbReference type="Pfam" id="PF22645">
    <property type="entry name" value="GKRP_SIS_N"/>
    <property type="match status" value="1"/>
</dbReference>
<dbReference type="InterPro" id="IPR001347">
    <property type="entry name" value="SIS_dom"/>
</dbReference>
<dbReference type="EC" id="4.2.1.126" evidence="8 12"/>
<comment type="similarity">
    <text evidence="7 12">Belongs to the GCKR-like family. MurNAc-6-P etherase subfamily.</text>
</comment>
<evidence type="ECO:0000256" key="11">
    <source>
        <dbReference type="ARBA" id="ARBA00084049"/>
    </source>
</evidence>
<feature type="active site" description="Proton donor" evidence="12">
    <location>
        <position position="79"/>
    </location>
</feature>
<dbReference type="GO" id="GO:0009254">
    <property type="term" value="P:peptidoglycan turnover"/>
    <property type="evidence" value="ECO:0007669"/>
    <property type="project" value="TreeGrafter"/>
</dbReference>
<keyword evidence="2 12" id="KW-0456">Lyase</keyword>
<name>A0A2I1MBZ0_9FIRM</name>
<dbReference type="FunFam" id="3.40.50.10490:FF:000014">
    <property type="entry name" value="N-acetylmuramic acid 6-phosphate etherase"/>
    <property type="match status" value="1"/>
</dbReference>
<comment type="pathway">
    <text evidence="12">Amino-sugar metabolism; N-acetylmuramate degradation.</text>
</comment>
<dbReference type="EMBL" id="PKGS01000001">
    <property type="protein sequence ID" value="PKZ17654.1"/>
    <property type="molecule type" value="Genomic_DNA"/>
</dbReference>
<dbReference type="InterPro" id="IPR046348">
    <property type="entry name" value="SIS_dom_sf"/>
</dbReference>
<evidence type="ECO:0000256" key="2">
    <source>
        <dbReference type="ARBA" id="ARBA00023239"/>
    </source>
</evidence>
<dbReference type="FunFam" id="1.10.8.1080:FF:000001">
    <property type="entry name" value="N-acetylmuramic acid 6-phosphate etherase"/>
    <property type="match status" value="1"/>
</dbReference>
<organism evidence="14 15">
    <name type="scientific">Anaerococcus octavius</name>
    <dbReference type="NCBI Taxonomy" id="54007"/>
    <lineage>
        <taxon>Bacteria</taxon>
        <taxon>Bacillati</taxon>
        <taxon>Bacillota</taxon>
        <taxon>Tissierellia</taxon>
        <taxon>Tissierellales</taxon>
        <taxon>Peptoniphilaceae</taxon>
        <taxon>Anaerococcus</taxon>
    </lineage>
</organism>
<evidence type="ECO:0000256" key="3">
    <source>
        <dbReference type="ARBA" id="ARBA00023277"/>
    </source>
</evidence>
<dbReference type="Proteomes" id="UP000234335">
    <property type="component" value="Unassembled WGS sequence"/>
</dbReference>